<sequence length="164" mass="18691">MSVSTKRKYVIHELQEDMVLPEPPLFIVKIVGSRGNNLHEVSTASSEKFLASMPTKFRKNVWIKRGDYVICQPIAEGDKVKAEIVHILYRDNIRYIQQHSLWPESFETPWTASRRDTVDMLPATFSEDSDSQSDEELNEASEKGESAADAVSTSDRPFVCQNNR</sequence>
<dbReference type="InterPro" id="IPR001253">
    <property type="entry name" value="TIF_eIF-1A"/>
</dbReference>
<dbReference type="Proteomes" id="UP000270296">
    <property type="component" value="Unassembled WGS sequence"/>
</dbReference>
<organism evidence="10">
    <name type="scientific">Soboliphyme baturini</name>
    <dbReference type="NCBI Taxonomy" id="241478"/>
    <lineage>
        <taxon>Eukaryota</taxon>
        <taxon>Metazoa</taxon>
        <taxon>Ecdysozoa</taxon>
        <taxon>Nematoda</taxon>
        <taxon>Enoplea</taxon>
        <taxon>Dorylaimia</taxon>
        <taxon>Dioctophymatida</taxon>
        <taxon>Dioctophymatoidea</taxon>
        <taxon>Soboliphymatidae</taxon>
        <taxon>Soboliphyme</taxon>
    </lineage>
</organism>
<feature type="region of interest" description="Disordered" evidence="6">
    <location>
        <begin position="122"/>
        <end position="164"/>
    </location>
</feature>
<evidence type="ECO:0000259" key="7">
    <source>
        <dbReference type="PROSITE" id="PS50832"/>
    </source>
</evidence>
<dbReference type="GO" id="GO:0003723">
    <property type="term" value="F:RNA binding"/>
    <property type="evidence" value="ECO:0007669"/>
    <property type="project" value="UniProtKB-KW"/>
</dbReference>
<dbReference type="PROSITE" id="PS50832">
    <property type="entry name" value="S1_IF1_TYPE"/>
    <property type="match status" value="1"/>
</dbReference>
<accession>A0A183IQF1</accession>
<gene>
    <name evidence="8" type="ORF">SBAD_LOCUS5848</name>
</gene>
<keyword evidence="9" id="KW-1185">Reference proteome</keyword>
<name>A0A183IQF1_9BILA</name>
<evidence type="ECO:0000256" key="4">
    <source>
        <dbReference type="ARBA" id="ARBA00031998"/>
    </source>
</evidence>
<feature type="compositionally biased region" description="Acidic residues" evidence="6">
    <location>
        <begin position="127"/>
        <end position="139"/>
    </location>
</feature>
<evidence type="ECO:0000256" key="6">
    <source>
        <dbReference type="SAM" id="MobiDB-lite"/>
    </source>
</evidence>
<dbReference type="OrthoDB" id="1738325at2759"/>
<evidence type="ECO:0000313" key="10">
    <source>
        <dbReference type="WBParaSite" id="SBAD_0000608101-mRNA-1"/>
    </source>
</evidence>
<dbReference type="EMBL" id="UZAM01009296">
    <property type="protein sequence ID" value="VDP08465.1"/>
    <property type="molecule type" value="Genomic_DNA"/>
</dbReference>
<protein>
    <recommendedName>
        <fullName evidence="2">Probable RNA-binding protein EIF1AD</fullName>
    </recommendedName>
    <alternativeName>
        <fullName evidence="4">Eukaryotic translation initiation factor 1A domain-containing protein</fullName>
    </alternativeName>
</protein>
<evidence type="ECO:0000256" key="2">
    <source>
        <dbReference type="ARBA" id="ARBA00020989"/>
    </source>
</evidence>
<evidence type="ECO:0000313" key="9">
    <source>
        <dbReference type="Proteomes" id="UP000270296"/>
    </source>
</evidence>
<dbReference type="AlphaFoldDB" id="A0A183IQF1"/>
<dbReference type="GO" id="GO:0005634">
    <property type="term" value="C:nucleus"/>
    <property type="evidence" value="ECO:0007669"/>
    <property type="project" value="TreeGrafter"/>
</dbReference>
<dbReference type="InterPro" id="IPR012340">
    <property type="entry name" value="NA-bd_OB-fold"/>
</dbReference>
<evidence type="ECO:0000256" key="1">
    <source>
        <dbReference type="ARBA" id="ARBA00007340"/>
    </source>
</evidence>
<dbReference type="PANTHER" id="PTHR21641:SF0">
    <property type="entry name" value="RNA-BINDING PROTEIN EIF1AD-RELATED"/>
    <property type="match status" value="1"/>
</dbReference>
<keyword evidence="5" id="KW-0396">Initiation factor</keyword>
<dbReference type="WBParaSite" id="SBAD_0000608101-mRNA-1">
    <property type="protein sequence ID" value="SBAD_0000608101-mRNA-1"/>
    <property type="gene ID" value="SBAD_0000608101"/>
</dbReference>
<dbReference type="SUPFAM" id="SSF50249">
    <property type="entry name" value="Nucleic acid-binding proteins"/>
    <property type="match status" value="1"/>
</dbReference>
<comment type="similarity">
    <text evidence="1">Belongs to the EIF1AD family.</text>
</comment>
<reference evidence="8 9" key="2">
    <citation type="submission" date="2018-11" db="EMBL/GenBank/DDBJ databases">
        <authorList>
            <consortium name="Pathogen Informatics"/>
        </authorList>
    </citation>
    <scope>NUCLEOTIDE SEQUENCE [LARGE SCALE GENOMIC DNA]</scope>
</reference>
<proteinExistence type="inferred from homology"/>
<reference evidence="10" key="1">
    <citation type="submission" date="2016-06" db="UniProtKB">
        <authorList>
            <consortium name="WormBaseParasite"/>
        </authorList>
    </citation>
    <scope>IDENTIFICATION</scope>
</reference>
<evidence type="ECO:0000313" key="8">
    <source>
        <dbReference type="EMBL" id="VDP08465.1"/>
    </source>
</evidence>
<dbReference type="Gene3D" id="2.40.50.140">
    <property type="entry name" value="Nucleic acid-binding proteins"/>
    <property type="match status" value="1"/>
</dbReference>
<dbReference type="GO" id="GO:0003743">
    <property type="term" value="F:translation initiation factor activity"/>
    <property type="evidence" value="ECO:0007669"/>
    <property type="project" value="UniProtKB-UniRule"/>
</dbReference>
<feature type="domain" description="S1-like" evidence="7">
    <location>
        <begin position="35"/>
        <end position="92"/>
    </location>
</feature>
<dbReference type="Pfam" id="PF01176">
    <property type="entry name" value="eIF-1a"/>
    <property type="match status" value="1"/>
</dbReference>
<evidence type="ECO:0000256" key="5">
    <source>
        <dbReference type="PROSITE-ProRule" id="PRU00181"/>
    </source>
</evidence>
<dbReference type="PANTHER" id="PTHR21641">
    <property type="entry name" value="TRANSLATION INITIATION FACTOR-RELATED"/>
    <property type="match status" value="1"/>
</dbReference>
<feature type="compositionally biased region" description="Polar residues" evidence="6">
    <location>
        <begin position="151"/>
        <end position="164"/>
    </location>
</feature>
<dbReference type="InterPro" id="IPR006196">
    <property type="entry name" value="RNA-binding_domain_S1_IF1"/>
</dbReference>
<dbReference type="InterPro" id="IPR039294">
    <property type="entry name" value="EIF1AD"/>
</dbReference>
<keyword evidence="3" id="KW-0694">RNA-binding</keyword>
<evidence type="ECO:0000256" key="3">
    <source>
        <dbReference type="ARBA" id="ARBA00022884"/>
    </source>
</evidence>
<dbReference type="SMART" id="SM00652">
    <property type="entry name" value="eIF1a"/>
    <property type="match status" value="1"/>
</dbReference>
<keyword evidence="5" id="KW-0648">Protein biosynthesis</keyword>